<dbReference type="OrthoDB" id="9774177at2"/>
<dbReference type="Gene3D" id="3.20.20.370">
    <property type="entry name" value="Glycoside hydrolase/deacetylase"/>
    <property type="match status" value="1"/>
</dbReference>
<evidence type="ECO:0000313" key="7">
    <source>
        <dbReference type="Proteomes" id="UP000198827"/>
    </source>
</evidence>
<dbReference type="InterPro" id="IPR011330">
    <property type="entry name" value="Glyco_hydro/deAcase_b/a-brl"/>
</dbReference>
<dbReference type="Pfam" id="PF04794">
    <property type="entry name" value="YdjC"/>
    <property type="match status" value="1"/>
</dbReference>
<keyword evidence="5" id="KW-0119">Carbohydrate metabolism</keyword>
<evidence type="ECO:0008006" key="8">
    <source>
        <dbReference type="Google" id="ProtNLM"/>
    </source>
</evidence>
<dbReference type="GO" id="GO:0046872">
    <property type="term" value="F:metal ion binding"/>
    <property type="evidence" value="ECO:0007669"/>
    <property type="project" value="UniProtKB-KW"/>
</dbReference>
<dbReference type="SUPFAM" id="SSF88713">
    <property type="entry name" value="Glycoside hydrolase/deacetylase"/>
    <property type="match status" value="1"/>
</dbReference>
<proteinExistence type="predicted"/>
<protein>
    <recommendedName>
        <fullName evidence="8">ChbG/HpnK family deacetylase</fullName>
    </recommendedName>
</protein>
<accession>A0A1H0LIJ0</accession>
<dbReference type="RefSeq" id="WP_090182719.1">
    <property type="nucleotide sequence ID" value="NZ_LT629705.1"/>
</dbReference>
<dbReference type="InterPro" id="IPR006879">
    <property type="entry name" value="YdjC-like"/>
</dbReference>
<dbReference type="GO" id="GO:0016787">
    <property type="term" value="F:hydrolase activity"/>
    <property type="evidence" value="ECO:0007669"/>
    <property type="project" value="UniProtKB-KW"/>
</dbReference>
<dbReference type="Proteomes" id="UP000198827">
    <property type="component" value="Chromosome I"/>
</dbReference>
<dbReference type="PANTHER" id="PTHR31609:SF1">
    <property type="entry name" value="CARBOHYDRATE DEACETYLASE"/>
    <property type="match status" value="1"/>
</dbReference>
<dbReference type="GO" id="GO:0005975">
    <property type="term" value="P:carbohydrate metabolic process"/>
    <property type="evidence" value="ECO:0007669"/>
    <property type="project" value="InterPro"/>
</dbReference>
<dbReference type="AlphaFoldDB" id="A0A1H0LIJ0"/>
<keyword evidence="3" id="KW-0378">Hydrolase</keyword>
<evidence type="ECO:0000313" key="6">
    <source>
        <dbReference type="EMBL" id="SDO67836.1"/>
    </source>
</evidence>
<dbReference type="EMBL" id="LT629705">
    <property type="protein sequence ID" value="SDO67836.1"/>
    <property type="molecule type" value="Genomic_DNA"/>
</dbReference>
<gene>
    <name evidence="6" type="ORF">SAMN04489798_3564</name>
</gene>
<evidence type="ECO:0000256" key="1">
    <source>
        <dbReference type="ARBA" id="ARBA00001946"/>
    </source>
</evidence>
<evidence type="ECO:0000256" key="2">
    <source>
        <dbReference type="ARBA" id="ARBA00022723"/>
    </source>
</evidence>
<organism evidence="6 7">
    <name type="scientific">Pseudomonas arsenicoxydans</name>
    <dbReference type="NCBI Taxonomy" id="702115"/>
    <lineage>
        <taxon>Bacteria</taxon>
        <taxon>Pseudomonadati</taxon>
        <taxon>Pseudomonadota</taxon>
        <taxon>Gammaproteobacteria</taxon>
        <taxon>Pseudomonadales</taxon>
        <taxon>Pseudomonadaceae</taxon>
        <taxon>Pseudomonas</taxon>
    </lineage>
</organism>
<comment type="cofactor">
    <cofactor evidence="1">
        <name>Mg(2+)</name>
        <dbReference type="ChEBI" id="CHEBI:18420"/>
    </cofactor>
</comment>
<name>A0A1H0LIJ0_9PSED</name>
<dbReference type="GO" id="GO:0019213">
    <property type="term" value="F:deacetylase activity"/>
    <property type="evidence" value="ECO:0007669"/>
    <property type="project" value="TreeGrafter"/>
</dbReference>
<keyword evidence="4" id="KW-0460">Magnesium</keyword>
<keyword evidence="2" id="KW-0479">Metal-binding</keyword>
<evidence type="ECO:0000256" key="4">
    <source>
        <dbReference type="ARBA" id="ARBA00022842"/>
    </source>
</evidence>
<evidence type="ECO:0000256" key="5">
    <source>
        <dbReference type="ARBA" id="ARBA00023277"/>
    </source>
</evidence>
<sequence length="263" mass="28868">MPRQVIVNADDFGLSACENAVILGAFQAGVISSATAMANMPAFEAACVMAQHPLLKNRIGLHFNLTYGRPLSQSILGRTNFCDRNGVFDLNLSRHRLWLSRRDRDAVLEELQAQWQRCVDNGVRPSHIDSHQHVHNIWPIGEIVACFAASQGVAVRLARNLGQNLSLPKRVFKTFLNGRLQHLAGVTADYVCTPVDLRNEAMPTDGVLEIVAHPTQLGADFGDAYLRPEESLTQVLELRLHGIPRVSYGAVNSVSATAEVALE</sequence>
<evidence type="ECO:0000256" key="3">
    <source>
        <dbReference type="ARBA" id="ARBA00022801"/>
    </source>
</evidence>
<reference evidence="6 7" key="1">
    <citation type="submission" date="2016-10" db="EMBL/GenBank/DDBJ databases">
        <authorList>
            <person name="de Groot N.N."/>
        </authorList>
    </citation>
    <scope>NUCLEOTIDE SEQUENCE [LARGE SCALE GENOMIC DNA]</scope>
    <source>
        <strain evidence="6 7">CECT 7543</strain>
    </source>
</reference>
<dbReference type="PANTHER" id="PTHR31609">
    <property type="entry name" value="YDJC DEACETYLASE FAMILY MEMBER"/>
    <property type="match status" value="1"/>
</dbReference>